<evidence type="ECO:0000313" key="4">
    <source>
        <dbReference type="EMBL" id="CAF1026668.1"/>
    </source>
</evidence>
<dbReference type="OrthoDB" id="6060011at2759"/>
<dbReference type="EMBL" id="CAJNOJ010000019">
    <property type="protein sequence ID" value="CAF0836455.1"/>
    <property type="molecule type" value="Genomic_DNA"/>
</dbReference>
<dbReference type="GO" id="GO:0005576">
    <property type="term" value="C:extracellular region"/>
    <property type="evidence" value="ECO:0007669"/>
    <property type="project" value="InterPro"/>
</dbReference>
<proteinExistence type="predicted"/>
<dbReference type="Gene3D" id="4.10.75.10">
    <property type="entry name" value="Elafin-like"/>
    <property type="match status" value="1"/>
</dbReference>
<keyword evidence="1" id="KW-0732">Signal</keyword>
<dbReference type="Proteomes" id="UP000663852">
    <property type="component" value="Unassembled WGS sequence"/>
</dbReference>
<dbReference type="PROSITE" id="PS51257">
    <property type="entry name" value="PROKAR_LIPOPROTEIN"/>
    <property type="match status" value="1"/>
</dbReference>
<gene>
    <name evidence="3" type="ORF">EDS130_LOCUS6614</name>
    <name evidence="4" type="ORF">XAT740_LOCUS14526</name>
</gene>
<evidence type="ECO:0000313" key="3">
    <source>
        <dbReference type="EMBL" id="CAF0836455.1"/>
    </source>
</evidence>
<dbReference type="AlphaFoldDB" id="A0A814INM3"/>
<dbReference type="EMBL" id="CAJNOR010000874">
    <property type="protein sequence ID" value="CAF1026668.1"/>
    <property type="molecule type" value="Genomic_DNA"/>
</dbReference>
<evidence type="ECO:0000313" key="5">
    <source>
        <dbReference type="Proteomes" id="UP000663828"/>
    </source>
</evidence>
<keyword evidence="5" id="KW-1185">Reference proteome</keyword>
<dbReference type="SMART" id="SM00217">
    <property type="entry name" value="WAP"/>
    <property type="match status" value="2"/>
</dbReference>
<feature type="chain" id="PRO_5035684512" description="WAP domain-containing protein" evidence="1">
    <location>
        <begin position="24"/>
        <end position="123"/>
    </location>
</feature>
<comment type="caution">
    <text evidence="4">The sequence shown here is derived from an EMBL/GenBank/DDBJ whole genome shotgun (WGS) entry which is preliminary data.</text>
</comment>
<protein>
    <recommendedName>
        <fullName evidence="2">WAP domain-containing protein</fullName>
    </recommendedName>
</protein>
<dbReference type="SUPFAM" id="SSF57256">
    <property type="entry name" value="Elafin-like"/>
    <property type="match status" value="1"/>
</dbReference>
<reference evidence="4" key="1">
    <citation type="submission" date="2021-02" db="EMBL/GenBank/DDBJ databases">
        <authorList>
            <person name="Nowell W R."/>
        </authorList>
    </citation>
    <scope>NUCLEOTIDE SEQUENCE</scope>
</reference>
<dbReference type="GO" id="GO:0030414">
    <property type="term" value="F:peptidase inhibitor activity"/>
    <property type="evidence" value="ECO:0007669"/>
    <property type="project" value="InterPro"/>
</dbReference>
<dbReference type="Proteomes" id="UP000663828">
    <property type="component" value="Unassembled WGS sequence"/>
</dbReference>
<dbReference type="Pfam" id="PF00095">
    <property type="entry name" value="WAP"/>
    <property type="match status" value="2"/>
</dbReference>
<sequence length="123" mass="13723">MASMIRNYTAAVAVLIIVSCVNMEKVCPRHGFIHQQQNCTATCSTVHDQCANGLKCCYSYTQSCGYHCTKPKDNIPKRGRCPTIKTSDPQWYVCNEHDCDVDYDCPGRQKCCSNICGSKVCIL</sequence>
<dbReference type="InterPro" id="IPR036645">
    <property type="entry name" value="Elafin-like_sf"/>
</dbReference>
<dbReference type="PROSITE" id="PS51390">
    <property type="entry name" value="WAP"/>
    <property type="match status" value="1"/>
</dbReference>
<evidence type="ECO:0000259" key="2">
    <source>
        <dbReference type="PROSITE" id="PS51390"/>
    </source>
</evidence>
<feature type="signal peptide" evidence="1">
    <location>
        <begin position="1"/>
        <end position="23"/>
    </location>
</feature>
<dbReference type="InterPro" id="IPR008197">
    <property type="entry name" value="WAP_dom"/>
</dbReference>
<name>A0A814INM3_ADIRI</name>
<evidence type="ECO:0000256" key="1">
    <source>
        <dbReference type="SAM" id="SignalP"/>
    </source>
</evidence>
<organism evidence="4 5">
    <name type="scientific">Adineta ricciae</name>
    <name type="common">Rotifer</name>
    <dbReference type="NCBI Taxonomy" id="249248"/>
    <lineage>
        <taxon>Eukaryota</taxon>
        <taxon>Metazoa</taxon>
        <taxon>Spiralia</taxon>
        <taxon>Gnathifera</taxon>
        <taxon>Rotifera</taxon>
        <taxon>Eurotatoria</taxon>
        <taxon>Bdelloidea</taxon>
        <taxon>Adinetida</taxon>
        <taxon>Adinetidae</taxon>
        <taxon>Adineta</taxon>
    </lineage>
</organism>
<feature type="domain" description="WAP" evidence="2">
    <location>
        <begin position="74"/>
        <end position="123"/>
    </location>
</feature>
<accession>A0A814INM3</accession>